<dbReference type="SMART" id="SM00507">
    <property type="entry name" value="HNHc"/>
    <property type="match status" value="1"/>
</dbReference>
<dbReference type="EMBL" id="BK015567">
    <property type="protein sequence ID" value="DAE13487.1"/>
    <property type="molecule type" value="Genomic_DNA"/>
</dbReference>
<dbReference type="InterPro" id="IPR002711">
    <property type="entry name" value="HNH"/>
</dbReference>
<protein>
    <submittedName>
        <fullName evidence="2">HNHc</fullName>
    </submittedName>
</protein>
<dbReference type="GO" id="GO:0008270">
    <property type="term" value="F:zinc ion binding"/>
    <property type="evidence" value="ECO:0007669"/>
    <property type="project" value="InterPro"/>
</dbReference>
<dbReference type="GO" id="GO:0003676">
    <property type="term" value="F:nucleic acid binding"/>
    <property type="evidence" value="ECO:0007669"/>
    <property type="project" value="InterPro"/>
</dbReference>
<organism evidence="2">
    <name type="scientific">Siphoviridae sp. ctVif31</name>
    <dbReference type="NCBI Taxonomy" id="2825532"/>
    <lineage>
        <taxon>Viruses</taxon>
        <taxon>Duplodnaviria</taxon>
        <taxon>Heunggongvirae</taxon>
        <taxon>Uroviricota</taxon>
        <taxon>Caudoviricetes</taxon>
    </lineage>
</organism>
<proteinExistence type="predicted"/>
<dbReference type="InterPro" id="IPR003615">
    <property type="entry name" value="HNH_nuc"/>
</dbReference>
<reference evidence="2" key="1">
    <citation type="journal article" date="2021" name="Proc. Natl. Acad. Sci. U.S.A.">
        <title>A Catalog of Tens of Thousands of Viruses from Human Metagenomes Reveals Hidden Associations with Chronic Diseases.</title>
        <authorList>
            <person name="Tisza M.J."/>
            <person name="Buck C.B."/>
        </authorList>
    </citation>
    <scope>NUCLEOTIDE SEQUENCE</scope>
    <source>
        <strain evidence="2">CtVif31</strain>
    </source>
</reference>
<feature type="domain" description="HNH nuclease" evidence="1">
    <location>
        <begin position="8"/>
        <end position="54"/>
    </location>
</feature>
<name>A0A8S5Q2D0_9CAUD</name>
<dbReference type="Pfam" id="PF01844">
    <property type="entry name" value="HNH"/>
    <property type="match status" value="1"/>
</dbReference>
<dbReference type="CDD" id="cd00085">
    <property type="entry name" value="HNHc"/>
    <property type="match status" value="1"/>
</dbReference>
<accession>A0A8S5Q2D0</accession>
<sequence length="192" mass="21237">MRQTVSDEVKNTVGKNCCNCGASENIEYHHIVPLFLGGKDVITNIVPLCHQCHKAAHCGRHVSHYAVSSNGGRKTKAIGDKAETVFEAYLNGKVGNKKACEMLGYADGSQIKSVKAFKQFIRDKGISKVRNLIDVVGTNRLNGLADGYCVGEIEYLDGHKENIYYKDIGTNDIDYVRRKPHESVKMFDSKAV</sequence>
<evidence type="ECO:0000259" key="1">
    <source>
        <dbReference type="SMART" id="SM00507"/>
    </source>
</evidence>
<dbReference type="GO" id="GO:0004519">
    <property type="term" value="F:endonuclease activity"/>
    <property type="evidence" value="ECO:0007669"/>
    <property type="project" value="InterPro"/>
</dbReference>
<dbReference type="Gene3D" id="1.10.30.50">
    <property type="match status" value="1"/>
</dbReference>
<evidence type="ECO:0000313" key="2">
    <source>
        <dbReference type="EMBL" id="DAE13487.1"/>
    </source>
</evidence>